<keyword evidence="2" id="KW-1185">Reference proteome</keyword>
<dbReference type="EMBL" id="CP001778">
    <property type="protein sequence ID" value="ADD44045.1"/>
    <property type="molecule type" value="Genomic_DNA"/>
</dbReference>
<dbReference type="Proteomes" id="UP000000844">
    <property type="component" value="Chromosome"/>
</dbReference>
<sequence length="270" mass="29155">MTPCGLSPSNERNHTVVIRKLTSGVGAGVTVDTVLTDSHVTPGGVLRGEVLFNGGERDCEVEGIALDFTAVVEAEDEGDEQVEYDFHGADVCEPFLLEAGVEYAVEFDVEVPWETPISTVGGLVLPGLELGVATALQLEGGVDKGDLDDLRVEPLPGHVAVIEALERLGFEFQRSDLEEGTLDGSTLPFYQEIEFRPGGEFAGAFSALELTFVTGRDDTRVLIEVDKRGGFLTEGGDDYQQFTIATFEAGDLLAALREELRQLSERRGLF</sequence>
<gene>
    <name evidence="1" type="ordered locus">Snas_4399</name>
</gene>
<dbReference type="InterPro" id="IPR009776">
    <property type="entry name" value="Spore_0_M"/>
</dbReference>
<evidence type="ECO:0000313" key="1">
    <source>
        <dbReference type="EMBL" id="ADD44045.1"/>
    </source>
</evidence>
<name>D3Q3X8_STANL</name>
<protein>
    <submittedName>
        <fullName evidence="1">SpoOM family protein</fullName>
    </submittedName>
</protein>
<evidence type="ECO:0000313" key="2">
    <source>
        <dbReference type="Proteomes" id="UP000000844"/>
    </source>
</evidence>
<dbReference type="Pfam" id="PF07070">
    <property type="entry name" value="Spo0M"/>
    <property type="match status" value="1"/>
</dbReference>
<dbReference type="KEGG" id="sna:Snas_4399"/>
<dbReference type="PANTHER" id="PTHR40053">
    <property type="entry name" value="SPORULATION-CONTROL PROTEIN SPO0M"/>
    <property type="match status" value="1"/>
</dbReference>
<dbReference type="eggNOG" id="COG4326">
    <property type="taxonomic scope" value="Bacteria"/>
</dbReference>
<accession>D3Q3X8</accession>
<organism evidence="1 2">
    <name type="scientific">Stackebrandtia nassauensis (strain DSM 44728 / CIP 108903 / NRRL B-16338 / NBRC 102104 / LLR-40K-21)</name>
    <dbReference type="NCBI Taxonomy" id="446470"/>
    <lineage>
        <taxon>Bacteria</taxon>
        <taxon>Bacillati</taxon>
        <taxon>Actinomycetota</taxon>
        <taxon>Actinomycetes</taxon>
        <taxon>Glycomycetales</taxon>
        <taxon>Glycomycetaceae</taxon>
        <taxon>Stackebrandtia</taxon>
    </lineage>
</organism>
<proteinExistence type="predicted"/>
<dbReference type="AlphaFoldDB" id="D3Q3X8"/>
<dbReference type="STRING" id="446470.Snas_4399"/>
<dbReference type="HOGENOM" id="CLU_057336_0_0_11"/>
<dbReference type="PANTHER" id="PTHR40053:SF1">
    <property type="entry name" value="SPORULATION-CONTROL PROTEIN SPO0M"/>
    <property type="match status" value="1"/>
</dbReference>
<reference evidence="1 2" key="1">
    <citation type="journal article" date="2009" name="Stand. Genomic Sci.">
        <title>Complete genome sequence of Stackebrandtia nassauensis type strain (LLR-40K-21).</title>
        <authorList>
            <person name="Munk C."/>
            <person name="Lapidus A."/>
            <person name="Copeland A."/>
            <person name="Jando M."/>
            <person name="Mayilraj S."/>
            <person name="Glavina Del Rio T."/>
            <person name="Nolan M."/>
            <person name="Chen F."/>
            <person name="Lucas S."/>
            <person name="Tice H."/>
            <person name="Cheng J.F."/>
            <person name="Han C."/>
            <person name="Detter J.C."/>
            <person name="Bruce D."/>
            <person name="Goodwin L."/>
            <person name="Chain P."/>
            <person name="Pitluck S."/>
            <person name="Goker M."/>
            <person name="Ovchinikova G."/>
            <person name="Pati A."/>
            <person name="Ivanova N."/>
            <person name="Mavromatis K."/>
            <person name="Chen A."/>
            <person name="Palaniappan K."/>
            <person name="Land M."/>
            <person name="Hauser L."/>
            <person name="Chang Y.J."/>
            <person name="Jeffries C.D."/>
            <person name="Bristow J."/>
            <person name="Eisen J.A."/>
            <person name="Markowitz V."/>
            <person name="Hugenholtz P."/>
            <person name="Kyrpides N.C."/>
            <person name="Klenk H.P."/>
        </authorList>
    </citation>
    <scope>NUCLEOTIDE SEQUENCE [LARGE SCALE GENOMIC DNA]</scope>
    <source>
        <strain evidence="2">DSM 44728 / CIP 108903 / NRRL B-16338 / NBRC 102104 / LLR-40K-21</strain>
    </source>
</reference>
<dbReference type="OrthoDB" id="3431481at2"/>